<evidence type="ECO:0000313" key="2">
    <source>
        <dbReference type="Proteomes" id="UP000261540"/>
    </source>
</evidence>
<dbReference type="Ensembl" id="ENSPKIT00000002197.1">
    <property type="protein sequence ID" value="ENSPKIP00000021557.1"/>
    <property type="gene ID" value="ENSPKIG00000005908.1"/>
</dbReference>
<dbReference type="AlphaFoldDB" id="A0A3B3RSN5"/>
<dbReference type="GeneTree" id="ENSGT00950000185665"/>
<accession>A0A3B3RSN5</accession>
<name>A0A3B3RSN5_9TELE</name>
<proteinExistence type="predicted"/>
<reference evidence="1" key="2">
    <citation type="submission" date="2025-09" db="UniProtKB">
        <authorList>
            <consortium name="Ensembl"/>
        </authorList>
    </citation>
    <scope>IDENTIFICATION</scope>
</reference>
<keyword evidence="2" id="KW-1185">Reference proteome</keyword>
<dbReference type="STRING" id="1676925.ENSPKIP00000021557"/>
<organism evidence="1 2">
    <name type="scientific">Paramormyrops kingsleyae</name>
    <dbReference type="NCBI Taxonomy" id="1676925"/>
    <lineage>
        <taxon>Eukaryota</taxon>
        <taxon>Metazoa</taxon>
        <taxon>Chordata</taxon>
        <taxon>Craniata</taxon>
        <taxon>Vertebrata</taxon>
        <taxon>Euteleostomi</taxon>
        <taxon>Actinopterygii</taxon>
        <taxon>Neopterygii</taxon>
        <taxon>Teleostei</taxon>
        <taxon>Osteoglossocephala</taxon>
        <taxon>Osteoglossomorpha</taxon>
        <taxon>Osteoglossiformes</taxon>
        <taxon>Mormyridae</taxon>
        <taxon>Paramormyrops</taxon>
    </lineage>
</organism>
<dbReference type="Proteomes" id="UP000261540">
    <property type="component" value="Unplaced"/>
</dbReference>
<protein>
    <submittedName>
        <fullName evidence="1">Uncharacterized protein</fullName>
    </submittedName>
</protein>
<reference evidence="1" key="1">
    <citation type="submission" date="2025-08" db="UniProtKB">
        <authorList>
            <consortium name="Ensembl"/>
        </authorList>
    </citation>
    <scope>IDENTIFICATION</scope>
</reference>
<sequence>MDQCVNVERELEKVLQNFSSYGQHCDKVLQELVDYTSGLKDEIVQAVLQANKRHGAETGRAP</sequence>
<evidence type="ECO:0000313" key="1">
    <source>
        <dbReference type="Ensembl" id="ENSPKIP00000021557.1"/>
    </source>
</evidence>